<dbReference type="Proteomes" id="UP000277212">
    <property type="component" value="Unassembled WGS sequence"/>
</dbReference>
<keyword evidence="2" id="KW-1185">Reference proteome</keyword>
<evidence type="ECO:0000313" key="1">
    <source>
        <dbReference type="EMBL" id="RMJ19137.1"/>
    </source>
</evidence>
<reference evidence="1 2" key="1">
    <citation type="submission" date="2017-06" db="EMBL/GenBank/DDBJ databases">
        <title>Comparative genomic analysis of Ambrosia Fusariam Clade fungi.</title>
        <authorList>
            <person name="Stajich J.E."/>
            <person name="Carrillo J."/>
            <person name="Kijimoto T."/>
            <person name="Eskalen A."/>
            <person name="O'Donnell K."/>
            <person name="Kasson M."/>
        </authorList>
    </citation>
    <scope>NUCLEOTIDE SEQUENCE [LARGE SCALE GENOMIC DNA]</scope>
    <source>
        <strain evidence="1">UCR3666</strain>
    </source>
</reference>
<dbReference type="STRING" id="2010991.A0A3M2SNL1"/>
<organism evidence="1 2">
    <name type="scientific">Fusarium kuroshium</name>
    <dbReference type="NCBI Taxonomy" id="2010991"/>
    <lineage>
        <taxon>Eukaryota</taxon>
        <taxon>Fungi</taxon>
        <taxon>Dikarya</taxon>
        <taxon>Ascomycota</taxon>
        <taxon>Pezizomycotina</taxon>
        <taxon>Sordariomycetes</taxon>
        <taxon>Hypocreomycetidae</taxon>
        <taxon>Hypocreales</taxon>
        <taxon>Nectriaceae</taxon>
        <taxon>Fusarium</taxon>
        <taxon>Fusarium solani species complex</taxon>
    </lineage>
</organism>
<sequence>MSSMSSRESASSVIGALDEDYRHIFTNAIINILATDLAEFTYAQILDGLPTEGSVRSGFHFIHDHPVFTLRHENLCEGFLGKARKFTARFDPSELCFDPLIAVFLYELDDGAHKHEAHQTWLDMVRREPKGQNPLRHYIPPATIFVHRAYRSAERYPRGTADVAGYWAEGQIFGGVVWFERGEMDSECQGIWIHGASQGGPRTLYPPTQRQLDSFISFLLSRPDEDSVCPLPIHGTPENRPRWDPYEAQSCFHIFRDKNLLSPPIQSPGRSCSSVKASDWPEVGDEMIWVQQNQLREWGEPYDVEVMVAAEEGMKLITPTSPLHQQH</sequence>
<dbReference type="OrthoDB" id="5346581at2759"/>
<protein>
    <submittedName>
        <fullName evidence="1">Uncharacterized protein</fullName>
    </submittedName>
</protein>
<proteinExistence type="predicted"/>
<name>A0A3M2SNL1_9HYPO</name>
<gene>
    <name evidence="1" type="ORF">CDV36_001184</name>
</gene>
<comment type="caution">
    <text evidence="1">The sequence shown here is derived from an EMBL/GenBank/DDBJ whole genome shotgun (WGS) entry which is preliminary data.</text>
</comment>
<dbReference type="AlphaFoldDB" id="A0A3M2SNL1"/>
<accession>A0A3M2SNL1</accession>
<evidence type="ECO:0000313" key="2">
    <source>
        <dbReference type="Proteomes" id="UP000277212"/>
    </source>
</evidence>
<dbReference type="EMBL" id="NKUJ01000011">
    <property type="protein sequence ID" value="RMJ19137.1"/>
    <property type="molecule type" value="Genomic_DNA"/>
</dbReference>